<dbReference type="InterPro" id="IPR011701">
    <property type="entry name" value="MFS"/>
</dbReference>
<name>A0A1G2MPB2_9BACT</name>
<feature type="transmembrane region" description="Helical" evidence="4">
    <location>
        <begin position="175"/>
        <end position="196"/>
    </location>
</feature>
<gene>
    <name evidence="6" type="ORF">A3C72_03885</name>
</gene>
<dbReference type="InterPro" id="IPR020846">
    <property type="entry name" value="MFS_dom"/>
</dbReference>
<feature type="domain" description="Major facilitator superfamily (MFS) profile" evidence="5">
    <location>
        <begin position="19"/>
        <end position="393"/>
    </location>
</feature>
<feature type="transmembrane region" description="Helical" evidence="4">
    <location>
        <begin position="283"/>
        <end position="300"/>
    </location>
</feature>
<comment type="caution">
    <text evidence="6">The sequence shown here is derived from an EMBL/GenBank/DDBJ whole genome shotgun (WGS) entry which is preliminary data.</text>
</comment>
<feature type="transmembrane region" description="Helical" evidence="4">
    <location>
        <begin position="340"/>
        <end position="363"/>
    </location>
</feature>
<dbReference type="GO" id="GO:0022857">
    <property type="term" value="F:transmembrane transporter activity"/>
    <property type="evidence" value="ECO:0007669"/>
    <property type="project" value="InterPro"/>
</dbReference>
<feature type="transmembrane region" description="Helical" evidence="4">
    <location>
        <begin position="36"/>
        <end position="59"/>
    </location>
</feature>
<keyword evidence="2 4" id="KW-1133">Transmembrane helix</keyword>
<dbReference type="AlphaFoldDB" id="A0A1G2MPB2"/>
<protein>
    <recommendedName>
        <fullName evidence="5">Major facilitator superfamily (MFS) profile domain-containing protein</fullName>
    </recommendedName>
</protein>
<evidence type="ECO:0000313" key="6">
    <source>
        <dbReference type="EMBL" id="OHA25049.1"/>
    </source>
</evidence>
<feature type="transmembrane region" description="Helical" evidence="4">
    <location>
        <begin position="369"/>
        <end position="388"/>
    </location>
</feature>
<evidence type="ECO:0000256" key="4">
    <source>
        <dbReference type="SAM" id="Phobius"/>
    </source>
</evidence>
<evidence type="ECO:0000313" key="7">
    <source>
        <dbReference type="Proteomes" id="UP000177130"/>
    </source>
</evidence>
<dbReference type="PROSITE" id="PS50850">
    <property type="entry name" value="MFS"/>
    <property type="match status" value="1"/>
</dbReference>
<dbReference type="SUPFAM" id="SSF103473">
    <property type="entry name" value="MFS general substrate transporter"/>
    <property type="match status" value="1"/>
</dbReference>
<dbReference type="Pfam" id="PF07690">
    <property type="entry name" value="MFS_1"/>
    <property type="match status" value="2"/>
</dbReference>
<dbReference type="STRING" id="1802306.A3C72_03885"/>
<sequence>MNTDGIKKPTKRILGLNQNVFFMGMVSFFNDFSNEMILSVFPAFFAGVLKAGAASLGMVEGIADGASQFIKIFSGRYSDKIQKRKLPAVLGYALSVAVRPFYINASTLLGVLTPRVIDRVGKGLREAPRDSLISLSVQKEELGKSFGFHRAMDTVGGIAGPLTAYLILRYMPNNFNAVFLCAFVIGLLAIFSFVFIKEVKVVAQYVSNKNSRIPLPPHFFSSLLSFFILSLGTLPVALMLLRIADFGYDLSTIPLFYLIYSVSVSIFSIGAGNLADKIGDRKVLFLGYVILLFSYFALSFHGMVALVISFVLLGLFSAFTDGIQRAYISRISAPEARGTAIGFLNGASGLGFLFAGIVGGLIWQNLGPIYAILVSGLVILGGLFSLYIESRLRRLS</sequence>
<feature type="transmembrane region" description="Helical" evidence="4">
    <location>
        <begin position="86"/>
        <end position="103"/>
    </location>
</feature>
<dbReference type="PANTHER" id="PTHR23518:SF2">
    <property type="entry name" value="MAJOR FACILITATOR SUPERFAMILY TRANSPORTER"/>
    <property type="match status" value="1"/>
</dbReference>
<proteinExistence type="predicted"/>
<keyword evidence="3 4" id="KW-0472">Membrane</keyword>
<dbReference type="PANTHER" id="PTHR23518">
    <property type="entry name" value="C-METHYLTRANSFERASE"/>
    <property type="match status" value="1"/>
</dbReference>
<feature type="transmembrane region" description="Helical" evidence="4">
    <location>
        <begin position="253"/>
        <end position="271"/>
    </location>
</feature>
<feature type="transmembrane region" description="Helical" evidence="4">
    <location>
        <begin position="12"/>
        <end position="30"/>
    </location>
</feature>
<evidence type="ECO:0000256" key="2">
    <source>
        <dbReference type="ARBA" id="ARBA00022989"/>
    </source>
</evidence>
<dbReference type="InterPro" id="IPR036259">
    <property type="entry name" value="MFS_trans_sf"/>
</dbReference>
<feature type="transmembrane region" description="Helical" evidence="4">
    <location>
        <begin position="217"/>
        <end position="241"/>
    </location>
</feature>
<organism evidence="6 7">
    <name type="scientific">Candidatus Taylorbacteria bacterium RIFCSPHIGHO2_02_FULL_43_32b</name>
    <dbReference type="NCBI Taxonomy" id="1802306"/>
    <lineage>
        <taxon>Bacteria</taxon>
        <taxon>Candidatus Tayloriibacteriota</taxon>
    </lineage>
</organism>
<dbReference type="Proteomes" id="UP000177130">
    <property type="component" value="Unassembled WGS sequence"/>
</dbReference>
<accession>A0A1G2MPB2</accession>
<reference evidence="6 7" key="1">
    <citation type="journal article" date="2016" name="Nat. Commun.">
        <title>Thousands of microbial genomes shed light on interconnected biogeochemical processes in an aquifer system.</title>
        <authorList>
            <person name="Anantharaman K."/>
            <person name="Brown C.T."/>
            <person name="Hug L.A."/>
            <person name="Sharon I."/>
            <person name="Castelle C.J."/>
            <person name="Probst A.J."/>
            <person name="Thomas B.C."/>
            <person name="Singh A."/>
            <person name="Wilkins M.J."/>
            <person name="Karaoz U."/>
            <person name="Brodie E.L."/>
            <person name="Williams K.H."/>
            <person name="Hubbard S.S."/>
            <person name="Banfield J.F."/>
        </authorList>
    </citation>
    <scope>NUCLEOTIDE SEQUENCE [LARGE SCALE GENOMIC DNA]</scope>
</reference>
<dbReference type="Gene3D" id="1.20.1250.20">
    <property type="entry name" value="MFS general substrate transporter like domains"/>
    <property type="match status" value="2"/>
</dbReference>
<keyword evidence="1 4" id="KW-0812">Transmembrane</keyword>
<evidence type="ECO:0000259" key="5">
    <source>
        <dbReference type="PROSITE" id="PS50850"/>
    </source>
</evidence>
<dbReference type="EMBL" id="MHRK01000002">
    <property type="protein sequence ID" value="OHA25049.1"/>
    <property type="molecule type" value="Genomic_DNA"/>
</dbReference>
<dbReference type="CDD" id="cd17370">
    <property type="entry name" value="MFS_MJ1317_like"/>
    <property type="match status" value="1"/>
</dbReference>
<evidence type="ECO:0000256" key="1">
    <source>
        <dbReference type="ARBA" id="ARBA00022692"/>
    </source>
</evidence>
<evidence type="ECO:0000256" key="3">
    <source>
        <dbReference type="ARBA" id="ARBA00023136"/>
    </source>
</evidence>